<dbReference type="InterPro" id="IPR027417">
    <property type="entry name" value="P-loop_NTPase"/>
</dbReference>
<dbReference type="NCBIfam" id="NF000908">
    <property type="entry name" value="PRK00089.1"/>
    <property type="match status" value="1"/>
</dbReference>
<keyword evidence="7" id="KW-1003">Cell membrane</keyword>
<dbReference type="InterPro" id="IPR005662">
    <property type="entry name" value="GTPase_Era-like"/>
</dbReference>
<dbReference type="PANTHER" id="PTHR42698">
    <property type="entry name" value="GTPASE ERA"/>
    <property type="match status" value="1"/>
</dbReference>
<dbReference type="Gene3D" id="3.40.50.300">
    <property type="entry name" value="P-loop containing nucleotide triphosphate hydrolases"/>
    <property type="match status" value="1"/>
</dbReference>
<evidence type="ECO:0000256" key="1">
    <source>
        <dbReference type="ARBA" id="ARBA00007921"/>
    </source>
</evidence>
<comment type="subunit">
    <text evidence="7">Monomer.</text>
</comment>
<keyword evidence="4 7" id="KW-0547">Nucleotide-binding</keyword>
<dbReference type="PROSITE" id="PS51713">
    <property type="entry name" value="G_ERA"/>
    <property type="match status" value="1"/>
</dbReference>
<dbReference type="SUPFAM" id="SSF52540">
    <property type="entry name" value="P-loop containing nucleoside triphosphate hydrolases"/>
    <property type="match status" value="1"/>
</dbReference>
<evidence type="ECO:0000259" key="11">
    <source>
        <dbReference type="PROSITE" id="PS51713"/>
    </source>
</evidence>
<dbReference type="GO" id="GO:0003924">
    <property type="term" value="F:GTPase activity"/>
    <property type="evidence" value="ECO:0007669"/>
    <property type="project" value="UniProtKB-UniRule"/>
</dbReference>
<evidence type="ECO:0000256" key="2">
    <source>
        <dbReference type="ARBA" id="ARBA00020484"/>
    </source>
</evidence>
<feature type="binding site" evidence="7">
    <location>
        <begin position="89"/>
        <end position="93"/>
    </location>
    <ligand>
        <name>GTP</name>
        <dbReference type="ChEBI" id="CHEBI:37565"/>
    </ligand>
</feature>
<dbReference type="InterPro" id="IPR015946">
    <property type="entry name" value="KH_dom-like_a/b"/>
</dbReference>
<dbReference type="InterPro" id="IPR030388">
    <property type="entry name" value="G_ERA_dom"/>
</dbReference>
<feature type="binding site" evidence="7">
    <location>
        <begin position="42"/>
        <end position="49"/>
    </location>
    <ligand>
        <name>GTP</name>
        <dbReference type="ChEBI" id="CHEBI:37565"/>
    </ligand>
</feature>
<comment type="similarity">
    <text evidence="1 7 8 9">Belongs to the TRAFAC class TrmE-Era-EngA-EngB-Septin-like GTPase superfamily. Era GTPase family.</text>
</comment>
<reference evidence="13" key="1">
    <citation type="submission" date="2017-04" db="EMBL/GenBank/DDBJ databases">
        <authorList>
            <person name="Varghese N."/>
            <person name="Submissions S."/>
        </authorList>
    </citation>
    <scope>NUCLEOTIDE SEQUENCE [LARGE SCALE GENOMIC DNA]</scope>
</reference>
<dbReference type="InterPro" id="IPR006073">
    <property type="entry name" value="GTP-bd"/>
</dbReference>
<keyword evidence="7" id="KW-0699">rRNA-binding</keyword>
<dbReference type="GO" id="GO:0005829">
    <property type="term" value="C:cytosol"/>
    <property type="evidence" value="ECO:0007669"/>
    <property type="project" value="TreeGrafter"/>
</dbReference>
<sequence length="327" mass="36620">MATTPDLNELKKELNIASDNDSEQTPHVPNDDQSTAFVAIVGRPNVGKSTLLNRILGQKISITSKKPQTTRHRILGIETEGDCQIVYVDTPGLHANEKKAINRLMNRAASSSIGGVEAVLFVVEGVRWQADDELVLEKLTKANRPVILVVNQIDQIVDRDTLLPHIKQLSERFNFAEIVPVSAKMGDNVDSLRKVVQTYARPGQHHYPEDYVTDRSIRFMTAEVIREKLMRFMGEELPYATTVEIEQFQTAPSGTTHIHALILVEREGQKRMVIGQGGSKLKTIGTEARRDLEPLIGSKVHLQLWVKVKSGWADDERALRSLGYNED</sequence>
<comment type="subcellular location">
    <subcellularLocation>
        <location evidence="7">Cytoplasm</location>
    </subcellularLocation>
    <subcellularLocation>
        <location evidence="7">Cell membrane</location>
        <topology evidence="7">Peripheral membrane protein</topology>
    </subcellularLocation>
</comment>
<dbReference type="PRINTS" id="PR00326">
    <property type="entry name" value="GTP1OBG"/>
</dbReference>
<evidence type="ECO:0000256" key="8">
    <source>
        <dbReference type="PROSITE-ProRule" id="PRU01050"/>
    </source>
</evidence>
<dbReference type="InterPro" id="IPR005225">
    <property type="entry name" value="Small_GTP-bd"/>
</dbReference>
<dbReference type="SUPFAM" id="SSF54814">
    <property type="entry name" value="Prokaryotic type KH domain (KH-domain type II)"/>
    <property type="match status" value="1"/>
</dbReference>
<dbReference type="EMBL" id="FXWH01000001">
    <property type="protein sequence ID" value="SMQ64646.1"/>
    <property type="molecule type" value="Genomic_DNA"/>
</dbReference>
<dbReference type="Pfam" id="PF07650">
    <property type="entry name" value="KH_2"/>
    <property type="match status" value="1"/>
</dbReference>
<comment type="caution">
    <text evidence="7 8">Lacks conserved residue(s) required for the propagation of feature annotation.</text>
</comment>
<evidence type="ECO:0000259" key="10">
    <source>
        <dbReference type="PROSITE" id="PS50823"/>
    </source>
</evidence>
<keyword evidence="5 7" id="KW-0694">RNA-binding</keyword>
<keyword evidence="7" id="KW-0472">Membrane</keyword>
<keyword evidence="13" id="KW-1185">Reference proteome</keyword>
<evidence type="ECO:0000313" key="13">
    <source>
        <dbReference type="Proteomes" id="UP000194450"/>
    </source>
</evidence>
<dbReference type="InterPro" id="IPR004044">
    <property type="entry name" value="KH_dom_type_2"/>
</dbReference>
<proteinExistence type="inferred from homology"/>
<organism evidence="12 13">
    <name type="scientific">Pseudidiomarina planktonica</name>
    <dbReference type="NCBI Taxonomy" id="1323738"/>
    <lineage>
        <taxon>Bacteria</taxon>
        <taxon>Pseudomonadati</taxon>
        <taxon>Pseudomonadota</taxon>
        <taxon>Gammaproteobacteria</taxon>
        <taxon>Alteromonadales</taxon>
        <taxon>Idiomarinaceae</taxon>
        <taxon>Pseudidiomarina</taxon>
    </lineage>
</organism>
<accession>A0A1Y6EQN5</accession>
<evidence type="ECO:0000256" key="9">
    <source>
        <dbReference type="RuleBase" id="RU003761"/>
    </source>
</evidence>
<dbReference type="GO" id="GO:0005525">
    <property type="term" value="F:GTP binding"/>
    <property type="evidence" value="ECO:0007669"/>
    <property type="project" value="UniProtKB-UniRule"/>
</dbReference>
<dbReference type="CDD" id="cd04163">
    <property type="entry name" value="Era"/>
    <property type="match status" value="1"/>
</dbReference>
<feature type="domain" description="Era-type G" evidence="11">
    <location>
        <begin position="34"/>
        <end position="202"/>
    </location>
</feature>
<dbReference type="HAMAP" id="MF_00367">
    <property type="entry name" value="GTPase_Era"/>
    <property type="match status" value="1"/>
</dbReference>
<dbReference type="NCBIfam" id="TIGR00231">
    <property type="entry name" value="small_GTP"/>
    <property type="match status" value="1"/>
</dbReference>
<dbReference type="FunFam" id="3.40.50.300:FF:000094">
    <property type="entry name" value="GTPase Era"/>
    <property type="match status" value="1"/>
</dbReference>
<dbReference type="PANTHER" id="PTHR42698:SF1">
    <property type="entry name" value="GTPASE ERA, MITOCHONDRIAL"/>
    <property type="match status" value="1"/>
</dbReference>
<evidence type="ECO:0000256" key="3">
    <source>
        <dbReference type="ARBA" id="ARBA00022517"/>
    </source>
</evidence>
<feature type="domain" description="KH type-2" evidence="10">
    <location>
        <begin position="225"/>
        <end position="310"/>
    </location>
</feature>
<dbReference type="NCBIfam" id="TIGR00436">
    <property type="entry name" value="era"/>
    <property type="match status" value="1"/>
</dbReference>
<name>A0A1Y6EQN5_9GAMM</name>
<evidence type="ECO:0000256" key="7">
    <source>
        <dbReference type="HAMAP-Rule" id="MF_00367"/>
    </source>
</evidence>
<evidence type="ECO:0000256" key="4">
    <source>
        <dbReference type="ARBA" id="ARBA00022741"/>
    </source>
</evidence>
<keyword evidence="6 7" id="KW-0342">GTP-binding</keyword>
<evidence type="ECO:0000313" key="12">
    <source>
        <dbReference type="EMBL" id="SMQ64646.1"/>
    </source>
</evidence>
<dbReference type="OrthoDB" id="9805918at2"/>
<dbReference type="FunFam" id="3.30.300.20:FF:000003">
    <property type="entry name" value="GTPase Era"/>
    <property type="match status" value="1"/>
</dbReference>
<dbReference type="Proteomes" id="UP000194450">
    <property type="component" value="Unassembled WGS sequence"/>
</dbReference>
<dbReference type="AlphaFoldDB" id="A0A1Y6EQN5"/>
<dbReference type="GO" id="GO:0005886">
    <property type="term" value="C:plasma membrane"/>
    <property type="evidence" value="ECO:0007669"/>
    <property type="project" value="UniProtKB-SubCell"/>
</dbReference>
<dbReference type="Pfam" id="PF01926">
    <property type="entry name" value="MMR_HSR1"/>
    <property type="match status" value="1"/>
</dbReference>
<dbReference type="GO" id="GO:0043024">
    <property type="term" value="F:ribosomal small subunit binding"/>
    <property type="evidence" value="ECO:0007669"/>
    <property type="project" value="TreeGrafter"/>
</dbReference>
<evidence type="ECO:0000256" key="5">
    <source>
        <dbReference type="ARBA" id="ARBA00022884"/>
    </source>
</evidence>
<protein>
    <recommendedName>
        <fullName evidence="2 7">GTPase Era</fullName>
    </recommendedName>
</protein>
<dbReference type="RefSeq" id="WP_086434179.1">
    <property type="nucleotide sequence ID" value="NZ_FXWH01000001.1"/>
</dbReference>
<keyword evidence="3 7" id="KW-0690">Ribosome biogenesis</keyword>
<dbReference type="PROSITE" id="PS50823">
    <property type="entry name" value="KH_TYPE_2"/>
    <property type="match status" value="1"/>
</dbReference>
<gene>
    <name evidence="7" type="primary">era</name>
    <name evidence="12" type="ORF">SAMN06297229_1068</name>
</gene>
<evidence type="ECO:0000256" key="6">
    <source>
        <dbReference type="ARBA" id="ARBA00023134"/>
    </source>
</evidence>
<dbReference type="InterPro" id="IPR009019">
    <property type="entry name" value="KH_sf_prok-type"/>
</dbReference>
<dbReference type="CDD" id="cd22534">
    <property type="entry name" value="KH-II_Era"/>
    <property type="match status" value="1"/>
</dbReference>
<comment type="function">
    <text evidence="7">An essential GTPase that binds both GDP and GTP, with rapid nucleotide exchange. Plays a role in 16S rRNA processing and 30S ribosomal subunit biogenesis and possibly also in cell cycle regulation and energy metabolism.</text>
</comment>
<dbReference type="Gene3D" id="3.30.300.20">
    <property type="match status" value="1"/>
</dbReference>
<keyword evidence="7" id="KW-0963">Cytoplasm</keyword>
<dbReference type="GO" id="GO:0070181">
    <property type="term" value="F:small ribosomal subunit rRNA binding"/>
    <property type="evidence" value="ECO:0007669"/>
    <property type="project" value="UniProtKB-UniRule"/>
</dbReference>
<dbReference type="GO" id="GO:0000028">
    <property type="term" value="P:ribosomal small subunit assembly"/>
    <property type="evidence" value="ECO:0007669"/>
    <property type="project" value="TreeGrafter"/>
</dbReference>